<reference evidence="10" key="1">
    <citation type="submission" date="2023-06" db="EMBL/GenBank/DDBJ databases">
        <title>Draft genome of Marssonina rosae.</title>
        <authorList>
            <person name="Cheng Q."/>
        </authorList>
    </citation>
    <scope>NUCLEOTIDE SEQUENCE</scope>
    <source>
        <strain evidence="10">R4</strain>
    </source>
</reference>
<evidence type="ECO:0000256" key="8">
    <source>
        <dbReference type="RuleBase" id="RU367062"/>
    </source>
</evidence>
<comment type="subcellular location">
    <subcellularLocation>
        <location evidence="2 8">Mitochondrion inner membrane</location>
        <topology evidence="2 8">Peripheral membrane protein</topology>
        <orientation evidence="2 8">Matrix side</orientation>
    </subcellularLocation>
</comment>
<feature type="compositionally biased region" description="Polar residues" evidence="9">
    <location>
        <begin position="1"/>
        <end position="23"/>
    </location>
</feature>
<dbReference type="Proteomes" id="UP001285354">
    <property type="component" value="Unassembled WGS sequence"/>
</dbReference>
<evidence type="ECO:0000256" key="9">
    <source>
        <dbReference type="SAM" id="MobiDB-lite"/>
    </source>
</evidence>
<accession>A0AAD9WFX2</accession>
<dbReference type="FunFam" id="3.30.460.10:FF:000044">
    <property type="entry name" value="ATPase synthesis protein 25, mitochondrial"/>
    <property type="match status" value="1"/>
</dbReference>
<evidence type="ECO:0000313" key="10">
    <source>
        <dbReference type="EMBL" id="KAK2627721.1"/>
    </source>
</evidence>
<name>A0AAD9WFX2_9HELO</name>
<evidence type="ECO:0000256" key="7">
    <source>
        <dbReference type="ARBA" id="ARBA00023136"/>
    </source>
</evidence>
<dbReference type="AlphaFoldDB" id="A0AAD9WFX2"/>
<dbReference type="Gene3D" id="3.30.460.10">
    <property type="entry name" value="Beta Polymerase, domain 2"/>
    <property type="match status" value="1"/>
</dbReference>
<dbReference type="PANTHER" id="PTHR28087">
    <property type="entry name" value="ATPASE SYNTHESIS PROTEIN 25, MITOCHONDRIAL"/>
    <property type="match status" value="1"/>
</dbReference>
<evidence type="ECO:0000256" key="2">
    <source>
        <dbReference type="ARBA" id="ARBA00004443"/>
    </source>
</evidence>
<keyword evidence="7 8" id="KW-0472">Membrane</keyword>
<evidence type="ECO:0000256" key="6">
    <source>
        <dbReference type="ARBA" id="ARBA00023128"/>
    </source>
</evidence>
<keyword evidence="5 8" id="KW-0809">Transit peptide</keyword>
<sequence>MQPYQHSRSLSQVVHESQTTSGGKRNIGNEVPEQENVAGENELSPQAEVEVQESDVPWYLQVESPLKAPKQLSQRQRLPDLPISAPPILQPLMQQISMDLGIDNLSLLDLRGLDPPPAFGANLLMLLGTARSEKHLHVSADRLCRWLRSNYKLRPDAVGLLGRNEMKLKLKRKAKRAKLMGSANDEDKDDGVRTGWVCVDVGAVKGGEEEVETPRDENFVGFGRRTNEVRIVVQMLTEEKREEIDLEGLWSGILKRSIQAKLETDGVGTEIPSSLSDKPISPNALGPPRKGLAANLGQSQIREMHTFVRSISRVEAPISPDEQQRNDTKATEESLLQYVRSGKYNMVTNALDQVARDRKPLPQDKWKLLILKELRVRLEGLSREHAAEELGCHDSSEMTDFFTCFDRALSSFPSEFEADVRIWLACFARDLGHKGYSHTRLFTLFEELEGCGVKISAASYLRLLKGILRPDSGKANYHGPSLAAAEMSSVIMQTMHDQGIDIINEDILVSLQEIIAPESSGSAPRYSLSADSGETFELPSLTMSPMQHRLHTLIMSVELPFFRDVSRVRLMDLYARNGHWKQFFEIFRMAPKQGQPQSAILYAFMFGSVAQTCDQKACMAVLRTWIPDLEAEKPAIELDGEVGKAIQACLRISVPSIEQDAIRSPDAKGEWLSLWRRITSSSCQEDLAL</sequence>
<dbReference type="GO" id="GO:0140053">
    <property type="term" value="P:mitochondrial gene expression"/>
    <property type="evidence" value="ECO:0007669"/>
    <property type="project" value="UniProtKB-UniRule"/>
</dbReference>
<evidence type="ECO:0000256" key="1">
    <source>
        <dbReference type="ARBA" id="ARBA00003470"/>
    </source>
</evidence>
<comment type="caution">
    <text evidence="10">The sequence shown here is derived from an EMBL/GenBank/DDBJ whole genome shotgun (WGS) entry which is preliminary data.</text>
</comment>
<dbReference type="InterPro" id="IPR043519">
    <property type="entry name" value="NT_sf"/>
</dbReference>
<evidence type="ECO:0000256" key="4">
    <source>
        <dbReference type="ARBA" id="ARBA00022792"/>
    </source>
</evidence>
<dbReference type="PANTHER" id="PTHR28087:SF1">
    <property type="entry name" value="ATPASE SYNTHESIS PROTEIN 25, MITOCHONDRIAL"/>
    <property type="match status" value="1"/>
</dbReference>
<proteinExistence type="inferred from homology"/>
<evidence type="ECO:0000256" key="3">
    <source>
        <dbReference type="ARBA" id="ARBA00010787"/>
    </source>
</evidence>
<dbReference type="GO" id="GO:0048255">
    <property type="term" value="P:mRNA stabilization"/>
    <property type="evidence" value="ECO:0007669"/>
    <property type="project" value="TreeGrafter"/>
</dbReference>
<keyword evidence="4 8" id="KW-0999">Mitochondrion inner membrane</keyword>
<feature type="region of interest" description="Disordered" evidence="9">
    <location>
        <begin position="1"/>
        <end position="50"/>
    </location>
</feature>
<comment type="function">
    <text evidence="1">Probable mitochondrial mRNA stabilization factor.</text>
</comment>
<evidence type="ECO:0000313" key="11">
    <source>
        <dbReference type="Proteomes" id="UP001285354"/>
    </source>
</evidence>
<evidence type="ECO:0000256" key="5">
    <source>
        <dbReference type="ARBA" id="ARBA00022946"/>
    </source>
</evidence>
<dbReference type="GO" id="GO:0005743">
    <property type="term" value="C:mitochondrial inner membrane"/>
    <property type="evidence" value="ECO:0007669"/>
    <property type="project" value="UniProtKB-SubCell"/>
</dbReference>
<organism evidence="10 11">
    <name type="scientific">Diplocarpon rosae</name>
    <dbReference type="NCBI Taxonomy" id="946125"/>
    <lineage>
        <taxon>Eukaryota</taxon>
        <taxon>Fungi</taxon>
        <taxon>Dikarya</taxon>
        <taxon>Ascomycota</taxon>
        <taxon>Pezizomycotina</taxon>
        <taxon>Leotiomycetes</taxon>
        <taxon>Helotiales</taxon>
        <taxon>Drepanopezizaceae</taxon>
        <taxon>Diplocarpon</taxon>
    </lineage>
</organism>
<dbReference type="InterPro" id="IPR040152">
    <property type="entry name" value="Atp25"/>
</dbReference>
<comment type="function">
    <text evidence="8">Mitochondrial mRNA stabilization factor.</text>
</comment>
<gene>
    <name evidence="10" type="ORF">QTJ16_002367</name>
</gene>
<protein>
    <recommendedName>
        <fullName evidence="8">ATPase synthesis protein 25</fullName>
    </recommendedName>
</protein>
<comment type="similarity">
    <text evidence="3 8">Belongs to the ATP25 family.</text>
</comment>
<keyword evidence="6 8" id="KW-0496">Mitochondrion</keyword>
<dbReference type="EMBL" id="JAUBYV010000003">
    <property type="protein sequence ID" value="KAK2627721.1"/>
    <property type="molecule type" value="Genomic_DNA"/>
</dbReference>
<keyword evidence="11" id="KW-1185">Reference proteome</keyword>